<dbReference type="GO" id="GO:0016887">
    <property type="term" value="F:ATP hydrolysis activity"/>
    <property type="evidence" value="ECO:0007669"/>
    <property type="project" value="InterPro"/>
</dbReference>
<dbReference type="SUPFAM" id="SSF52540">
    <property type="entry name" value="P-loop containing nucleoside triphosphate hydrolases"/>
    <property type="match status" value="1"/>
</dbReference>
<dbReference type="RefSeq" id="WP_076120834.1">
    <property type="nucleotide sequence ID" value="NZ_MPTC01000026.1"/>
</dbReference>
<evidence type="ECO:0000313" key="5">
    <source>
        <dbReference type="EMBL" id="OMD36898.1"/>
    </source>
</evidence>
<dbReference type="PROSITE" id="PS50893">
    <property type="entry name" value="ABC_TRANSPORTER_2"/>
    <property type="match status" value="1"/>
</dbReference>
<evidence type="ECO:0000256" key="1">
    <source>
        <dbReference type="ARBA" id="ARBA00022448"/>
    </source>
</evidence>
<dbReference type="InterPro" id="IPR027417">
    <property type="entry name" value="P-loop_NTPase"/>
</dbReference>
<keyword evidence="2" id="KW-0547">Nucleotide-binding</keyword>
<keyword evidence="1" id="KW-0813">Transport</keyword>
<dbReference type="Pfam" id="PF00005">
    <property type="entry name" value="ABC_tran"/>
    <property type="match status" value="1"/>
</dbReference>
<proteinExistence type="predicted"/>
<dbReference type="CDD" id="cd03230">
    <property type="entry name" value="ABC_DR_subfamily_A"/>
    <property type="match status" value="1"/>
</dbReference>
<dbReference type="AlphaFoldDB" id="A0A1R0XP76"/>
<protein>
    <submittedName>
        <fullName evidence="5">ABC transporter ATP-binding protein</fullName>
    </submittedName>
</protein>
<dbReference type="InterPro" id="IPR051782">
    <property type="entry name" value="ABC_Transporter_VariousFunc"/>
</dbReference>
<name>A0A1R0XP76_9BACL</name>
<evidence type="ECO:0000256" key="3">
    <source>
        <dbReference type="ARBA" id="ARBA00022840"/>
    </source>
</evidence>
<evidence type="ECO:0000259" key="4">
    <source>
        <dbReference type="PROSITE" id="PS50893"/>
    </source>
</evidence>
<organism evidence="5 6">
    <name type="scientific">Paenibacillus odorifer</name>
    <dbReference type="NCBI Taxonomy" id="189426"/>
    <lineage>
        <taxon>Bacteria</taxon>
        <taxon>Bacillati</taxon>
        <taxon>Bacillota</taxon>
        <taxon>Bacilli</taxon>
        <taxon>Bacillales</taxon>
        <taxon>Paenibacillaceae</taxon>
        <taxon>Paenibacillus</taxon>
    </lineage>
</organism>
<dbReference type="SMART" id="SM00382">
    <property type="entry name" value="AAA"/>
    <property type="match status" value="1"/>
</dbReference>
<dbReference type="GO" id="GO:0005524">
    <property type="term" value="F:ATP binding"/>
    <property type="evidence" value="ECO:0007669"/>
    <property type="project" value="UniProtKB-KW"/>
</dbReference>
<dbReference type="EMBL" id="MPTC01000026">
    <property type="protein sequence ID" value="OMD36898.1"/>
    <property type="molecule type" value="Genomic_DNA"/>
</dbReference>
<accession>A0A1R0XP76</accession>
<reference evidence="5 6" key="1">
    <citation type="submission" date="2016-10" db="EMBL/GenBank/DDBJ databases">
        <title>Paenibacillus species isolates.</title>
        <authorList>
            <person name="Beno S.M."/>
        </authorList>
    </citation>
    <scope>NUCLEOTIDE SEQUENCE [LARGE SCALE GENOMIC DNA]</scope>
    <source>
        <strain evidence="5 6">FSL H7-0710</strain>
    </source>
</reference>
<dbReference type="InterPro" id="IPR003439">
    <property type="entry name" value="ABC_transporter-like_ATP-bd"/>
</dbReference>
<evidence type="ECO:0000313" key="6">
    <source>
        <dbReference type="Proteomes" id="UP000187439"/>
    </source>
</evidence>
<dbReference type="Gene3D" id="3.40.50.300">
    <property type="entry name" value="P-loop containing nucleotide triphosphate hydrolases"/>
    <property type="match status" value="1"/>
</dbReference>
<dbReference type="OrthoDB" id="1689883at2"/>
<dbReference type="Proteomes" id="UP000187439">
    <property type="component" value="Unassembled WGS sequence"/>
</dbReference>
<evidence type="ECO:0000256" key="2">
    <source>
        <dbReference type="ARBA" id="ARBA00022741"/>
    </source>
</evidence>
<dbReference type="PROSITE" id="PS00211">
    <property type="entry name" value="ABC_TRANSPORTER_1"/>
    <property type="match status" value="1"/>
</dbReference>
<dbReference type="InterPro" id="IPR017871">
    <property type="entry name" value="ABC_transporter-like_CS"/>
</dbReference>
<sequence length="235" mass="26902">MQLILDSIQKSFDGKQVIKGADFTFERGKIYGLLGRNGAGKTTLFNCLSGEIQMDSGAAFIGEKDNARPLRDEDIGYVFSLPILPEFLTGYEFVKFYMDINREKIDPNKSIEDYFSIIKFEEEDRHRLIKGYSHGMKNKIQMLCFIITRPPLILLDEPLTSFDVVVALEIKKLLREMKQDHIIIFSTHILQLAADLCDELVILNHGTLQEIPRETLQSPEFEEQIIALLQDGNND</sequence>
<comment type="caution">
    <text evidence="5">The sequence shown here is derived from an EMBL/GenBank/DDBJ whole genome shotgun (WGS) entry which is preliminary data.</text>
</comment>
<keyword evidence="3 5" id="KW-0067">ATP-binding</keyword>
<gene>
    <name evidence="5" type="ORF">BSK52_23150</name>
</gene>
<dbReference type="PANTHER" id="PTHR42939:SF1">
    <property type="entry name" value="ABC TRANSPORTER ATP-BINDING PROTEIN ALBC-RELATED"/>
    <property type="match status" value="1"/>
</dbReference>
<dbReference type="PANTHER" id="PTHR42939">
    <property type="entry name" value="ABC TRANSPORTER ATP-BINDING PROTEIN ALBC-RELATED"/>
    <property type="match status" value="1"/>
</dbReference>
<dbReference type="InterPro" id="IPR003593">
    <property type="entry name" value="AAA+_ATPase"/>
</dbReference>
<feature type="domain" description="ABC transporter" evidence="4">
    <location>
        <begin position="3"/>
        <end position="230"/>
    </location>
</feature>